<dbReference type="RefSeq" id="XP_062733981.1">
    <property type="nucleotide sequence ID" value="XM_062878142.1"/>
</dbReference>
<organism evidence="2 3">
    <name type="scientific">Podospora bellae-mahoneyi</name>
    <dbReference type="NCBI Taxonomy" id="2093777"/>
    <lineage>
        <taxon>Eukaryota</taxon>
        <taxon>Fungi</taxon>
        <taxon>Dikarya</taxon>
        <taxon>Ascomycota</taxon>
        <taxon>Pezizomycotina</taxon>
        <taxon>Sordariomycetes</taxon>
        <taxon>Sordariomycetidae</taxon>
        <taxon>Sordariales</taxon>
        <taxon>Podosporaceae</taxon>
        <taxon>Podospora</taxon>
    </lineage>
</organism>
<dbReference type="EMBL" id="JAFFGZ010000005">
    <property type="protein sequence ID" value="KAK4645005.1"/>
    <property type="molecule type" value="Genomic_DNA"/>
</dbReference>
<keyword evidence="3" id="KW-1185">Reference proteome</keyword>
<feature type="compositionally biased region" description="Basic and acidic residues" evidence="1">
    <location>
        <begin position="304"/>
        <end position="327"/>
    </location>
</feature>
<dbReference type="Proteomes" id="UP001322138">
    <property type="component" value="Unassembled WGS sequence"/>
</dbReference>
<evidence type="ECO:0000313" key="2">
    <source>
        <dbReference type="EMBL" id="KAK4645005.1"/>
    </source>
</evidence>
<accession>A0ABR0FPX3</accession>
<reference evidence="2 3" key="1">
    <citation type="journal article" date="2023" name="bioRxiv">
        <title>High-quality genome assemblies of four members of thePodospora anserinaspecies complex.</title>
        <authorList>
            <person name="Ament-Velasquez S.L."/>
            <person name="Vogan A.A."/>
            <person name="Wallerman O."/>
            <person name="Hartmann F."/>
            <person name="Gautier V."/>
            <person name="Silar P."/>
            <person name="Giraud T."/>
            <person name="Johannesson H."/>
        </authorList>
    </citation>
    <scope>NUCLEOTIDE SEQUENCE [LARGE SCALE GENOMIC DNA]</scope>
    <source>
        <strain evidence="2 3">CBS 112042</strain>
    </source>
</reference>
<evidence type="ECO:0000256" key="1">
    <source>
        <dbReference type="SAM" id="MobiDB-lite"/>
    </source>
</evidence>
<evidence type="ECO:0008006" key="4">
    <source>
        <dbReference type="Google" id="ProtNLM"/>
    </source>
</evidence>
<dbReference type="GeneID" id="87897624"/>
<name>A0ABR0FPX3_9PEZI</name>
<sequence>MIRPNKAKASPDLSIHLHAPTPDRTVFFPGEKITGQIRRQEHIVRPEVWLILFLHGRSVARIEKTTGSGESQTTHHYNTEYTLFPRQQVTCINGSPVHIPPNSPEGQAWNFQVQIPPHCLNPKLANATKEDGWWARNKQDPEMAFVPLQTPQIPLPCSVMSHQGHGSSKQATWVEYWLEAFLYDKAPFHNSNVKHVAKSRLPVAVYSMPLAGVQTVKMLRFWSANQVIRSQRLLAGREGDKLSVKEKMLKMVRSSRVPRLGFRVLVDLPAGIQLGELLGGLRVGVWKLHELTAGLGDDSEEEDERHPEEKNKGKVTKTEEAEGERLPGYEQGESSTIRAAQPSHEQPHAASENDIKIRLVSLKIKIKATTSVSVKGSVLDKHDMTKETDIARLELSTPSLGLPGGDGKGIEIPFISEETRYEQRLPQTEDAPPPAYSDSGKMMDLGASLGIRFSMKWLEICGKRYSIEQYRGGTWSWGDQGDLVPDFTTFNIQRGYTLVVKLGLEVVKERVEVRFARKVEVLGATGYSS</sequence>
<proteinExistence type="predicted"/>
<comment type="caution">
    <text evidence="2">The sequence shown here is derived from an EMBL/GenBank/DDBJ whole genome shotgun (WGS) entry which is preliminary data.</text>
</comment>
<evidence type="ECO:0000313" key="3">
    <source>
        <dbReference type="Proteomes" id="UP001322138"/>
    </source>
</evidence>
<protein>
    <recommendedName>
        <fullName evidence="4">Arrestin-like N-terminal domain-containing protein</fullName>
    </recommendedName>
</protein>
<gene>
    <name evidence="2" type="ORF">QC761_309970</name>
</gene>
<feature type="region of interest" description="Disordered" evidence="1">
    <location>
        <begin position="296"/>
        <end position="352"/>
    </location>
</feature>